<dbReference type="RefSeq" id="WP_379749086.1">
    <property type="nucleotide sequence ID" value="NZ_JBHTCP010000015.1"/>
</dbReference>
<proteinExistence type="predicted"/>
<feature type="chain" id="PRO_5046596845" evidence="1">
    <location>
        <begin position="21"/>
        <end position="432"/>
    </location>
</feature>
<dbReference type="InterPro" id="IPR006059">
    <property type="entry name" value="SBP"/>
</dbReference>
<dbReference type="PANTHER" id="PTHR43649">
    <property type="entry name" value="ARABINOSE-BINDING PROTEIN-RELATED"/>
    <property type="match status" value="1"/>
</dbReference>
<dbReference type="EMBL" id="JBHTCP010000015">
    <property type="protein sequence ID" value="MFC7371972.1"/>
    <property type="molecule type" value="Genomic_DNA"/>
</dbReference>
<evidence type="ECO:0000313" key="3">
    <source>
        <dbReference type="Proteomes" id="UP001596549"/>
    </source>
</evidence>
<reference evidence="3" key="1">
    <citation type="journal article" date="2019" name="Int. J. Syst. Evol. Microbiol.">
        <title>The Global Catalogue of Microorganisms (GCM) 10K type strain sequencing project: providing services to taxonomists for standard genome sequencing and annotation.</title>
        <authorList>
            <consortium name="The Broad Institute Genomics Platform"/>
            <consortium name="The Broad Institute Genome Sequencing Center for Infectious Disease"/>
            <person name="Wu L."/>
            <person name="Ma J."/>
        </authorList>
    </citation>
    <scope>NUCLEOTIDE SEQUENCE [LARGE SCALE GENOMIC DNA]</scope>
    <source>
        <strain evidence="3">NBRC 106396</strain>
    </source>
</reference>
<dbReference type="PROSITE" id="PS51257">
    <property type="entry name" value="PROKAR_LIPOPROTEIN"/>
    <property type="match status" value="1"/>
</dbReference>
<accession>A0ABW2NMW8</accession>
<protein>
    <submittedName>
        <fullName evidence="2">ABC transporter substrate-binding protein</fullName>
    </submittedName>
</protein>
<keyword evidence="1" id="KW-0732">Signal</keyword>
<feature type="signal peptide" evidence="1">
    <location>
        <begin position="1"/>
        <end position="20"/>
    </location>
</feature>
<comment type="caution">
    <text evidence="2">The sequence shown here is derived from an EMBL/GenBank/DDBJ whole genome shotgun (WGS) entry which is preliminary data.</text>
</comment>
<evidence type="ECO:0000313" key="2">
    <source>
        <dbReference type="EMBL" id="MFC7371972.1"/>
    </source>
</evidence>
<gene>
    <name evidence="2" type="ORF">ACFQPF_09795</name>
</gene>
<dbReference type="Pfam" id="PF13416">
    <property type="entry name" value="SBP_bac_8"/>
    <property type="match status" value="1"/>
</dbReference>
<dbReference type="Proteomes" id="UP001596549">
    <property type="component" value="Unassembled WGS sequence"/>
</dbReference>
<keyword evidence="3" id="KW-1185">Reference proteome</keyword>
<name>A0ABW2NMW8_9BACL</name>
<dbReference type="SUPFAM" id="SSF53850">
    <property type="entry name" value="Periplasmic binding protein-like II"/>
    <property type="match status" value="1"/>
</dbReference>
<evidence type="ECO:0000256" key="1">
    <source>
        <dbReference type="SAM" id="SignalP"/>
    </source>
</evidence>
<organism evidence="2 3">
    <name type="scientific">Fictibacillus iocasae</name>
    <dbReference type="NCBI Taxonomy" id="2715437"/>
    <lineage>
        <taxon>Bacteria</taxon>
        <taxon>Bacillati</taxon>
        <taxon>Bacillota</taxon>
        <taxon>Bacilli</taxon>
        <taxon>Bacillales</taxon>
        <taxon>Fictibacillaceae</taxon>
        <taxon>Fictibacillus</taxon>
    </lineage>
</organism>
<dbReference type="PANTHER" id="PTHR43649:SF32">
    <property type="entry name" value="SUGAR BINDING SECRETED PROTEIN"/>
    <property type="match status" value="1"/>
</dbReference>
<sequence length="432" mass="48342">MNWKKYLNAGMTMALAASLAACSTAPKETSSDTDSKSGDKKTVELNMGVFGSTGYEKLAEEYSKENPNVKIKINTADFNDHHNNLFTSISAGSGSPDIAMIEVGFIEKYRDAQDKFVNLYDMGAKDVKDKYLDWKWSVGESADKEFLFGLPTDIGPTVMYYRTDLFEKAGLPTEPAQVAEKIKTWEDFEKAAVLVKEKTGQPMTDNIELIYNALRDQSDELYFDRDDNLIVESNKEIKSAYDYTTKLIGQNVLGNLGLWTPEWGAAMGEGKYATLLGPAWMQGVIKGNAPKAAGKWSMVEMPEGAGNWGGSYLAVTKESKHPKEAYAFIEWLTSPENQLKSFQDQGLFPSATEVYEQDAFKNYKDDYFGGLNTAQTLSEAAKKVKDVYYGKNFMVVQGEIMKALQNVQAKKADPEKEWKSAMERIKKQLDRQ</sequence>
<dbReference type="InterPro" id="IPR050490">
    <property type="entry name" value="Bact_solute-bd_prot1"/>
</dbReference>
<dbReference type="Gene3D" id="3.40.190.10">
    <property type="entry name" value="Periplasmic binding protein-like II"/>
    <property type="match status" value="1"/>
</dbReference>